<gene>
    <name evidence="8" type="ORF">AX774_g5389</name>
</gene>
<dbReference type="PANTHER" id="PTHR14003:SF19">
    <property type="entry name" value="YY2 TRANSCRIPTION FACTOR"/>
    <property type="match status" value="1"/>
</dbReference>
<evidence type="ECO:0000313" key="8">
    <source>
        <dbReference type="EMBL" id="OMH81159.1"/>
    </source>
</evidence>
<dbReference type="GO" id="GO:0000981">
    <property type="term" value="F:DNA-binding transcription factor activity, RNA polymerase II-specific"/>
    <property type="evidence" value="ECO:0007669"/>
    <property type="project" value="TreeGrafter"/>
</dbReference>
<dbReference type="SMART" id="SM00355">
    <property type="entry name" value="ZnF_C2H2"/>
    <property type="match status" value="2"/>
</dbReference>
<name>A0A1R1PJQ2_ZANCU</name>
<dbReference type="OrthoDB" id="6077919at2759"/>
<dbReference type="Proteomes" id="UP000188320">
    <property type="component" value="Unassembled WGS sequence"/>
</dbReference>
<dbReference type="GO" id="GO:0008270">
    <property type="term" value="F:zinc ion binding"/>
    <property type="evidence" value="ECO:0007669"/>
    <property type="project" value="UniProtKB-KW"/>
</dbReference>
<dbReference type="InterPro" id="IPR013087">
    <property type="entry name" value="Znf_C2H2_type"/>
</dbReference>
<feature type="compositionally biased region" description="Polar residues" evidence="6">
    <location>
        <begin position="123"/>
        <end position="142"/>
    </location>
</feature>
<dbReference type="GO" id="GO:0031519">
    <property type="term" value="C:PcG protein complex"/>
    <property type="evidence" value="ECO:0007669"/>
    <property type="project" value="TreeGrafter"/>
</dbReference>
<feature type="domain" description="C2H2-type" evidence="7">
    <location>
        <begin position="330"/>
        <end position="357"/>
    </location>
</feature>
<evidence type="ECO:0000256" key="2">
    <source>
        <dbReference type="ARBA" id="ARBA00022737"/>
    </source>
</evidence>
<dbReference type="GO" id="GO:0000785">
    <property type="term" value="C:chromatin"/>
    <property type="evidence" value="ECO:0007669"/>
    <property type="project" value="TreeGrafter"/>
</dbReference>
<dbReference type="FunFam" id="3.30.160.60:FF:002343">
    <property type="entry name" value="Zinc finger protein 33A"/>
    <property type="match status" value="1"/>
</dbReference>
<evidence type="ECO:0000256" key="1">
    <source>
        <dbReference type="ARBA" id="ARBA00022723"/>
    </source>
</evidence>
<evidence type="ECO:0000259" key="7">
    <source>
        <dbReference type="PROSITE" id="PS50157"/>
    </source>
</evidence>
<keyword evidence="3 5" id="KW-0863">Zinc-finger</keyword>
<dbReference type="SUPFAM" id="SSF57667">
    <property type="entry name" value="beta-beta-alpha zinc fingers"/>
    <property type="match status" value="1"/>
</dbReference>
<dbReference type="PROSITE" id="PS50157">
    <property type="entry name" value="ZINC_FINGER_C2H2_2"/>
    <property type="match status" value="2"/>
</dbReference>
<keyword evidence="4" id="KW-0862">Zinc</keyword>
<keyword evidence="1" id="KW-0479">Metal-binding</keyword>
<evidence type="ECO:0000256" key="6">
    <source>
        <dbReference type="SAM" id="MobiDB-lite"/>
    </source>
</evidence>
<dbReference type="PROSITE" id="PS00028">
    <property type="entry name" value="ZINC_FINGER_C2H2_1"/>
    <property type="match status" value="2"/>
</dbReference>
<dbReference type="PANTHER" id="PTHR14003">
    <property type="entry name" value="TRANSCRIPTIONAL REPRESSOR PROTEIN YY"/>
    <property type="match status" value="1"/>
</dbReference>
<organism evidence="8 9">
    <name type="scientific">Zancudomyces culisetae</name>
    <name type="common">Gut fungus</name>
    <name type="synonym">Smittium culisetae</name>
    <dbReference type="NCBI Taxonomy" id="1213189"/>
    <lineage>
        <taxon>Eukaryota</taxon>
        <taxon>Fungi</taxon>
        <taxon>Fungi incertae sedis</taxon>
        <taxon>Zoopagomycota</taxon>
        <taxon>Kickxellomycotina</taxon>
        <taxon>Harpellomycetes</taxon>
        <taxon>Harpellales</taxon>
        <taxon>Legeriomycetaceae</taxon>
        <taxon>Zancudomyces</taxon>
    </lineage>
</organism>
<evidence type="ECO:0000256" key="4">
    <source>
        <dbReference type="ARBA" id="ARBA00022833"/>
    </source>
</evidence>
<keyword evidence="9" id="KW-1185">Reference proteome</keyword>
<accession>A0A1R1PJQ2</accession>
<feature type="region of interest" description="Disordered" evidence="6">
    <location>
        <begin position="414"/>
        <end position="438"/>
    </location>
</feature>
<feature type="domain" description="C2H2-type" evidence="7">
    <location>
        <begin position="358"/>
        <end position="387"/>
    </location>
</feature>
<dbReference type="GO" id="GO:0000978">
    <property type="term" value="F:RNA polymerase II cis-regulatory region sequence-specific DNA binding"/>
    <property type="evidence" value="ECO:0007669"/>
    <property type="project" value="TreeGrafter"/>
</dbReference>
<evidence type="ECO:0000313" key="9">
    <source>
        <dbReference type="Proteomes" id="UP000188320"/>
    </source>
</evidence>
<dbReference type="EMBL" id="LSSK01000960">
    <property type="protein sequence ID" value="OMH81159.1"/>
    <property type="molecule type" value="Genomic_DNA"/>
</dbReference>
<evidence type="ECO:0000256" key="3">
    <source>
        <dbReference type="ARBA" id="ARBA00022771"/>
    </source>
</evidence>
<evidence type="ECO:0000256" key="5">
    <source>
        <dbReference type="PROSITE-ProRule" id="PRU00042"/>
    </source>
</evidence>
<dbReference type="InterPro" id="IPR036236">
    <property type="entry name" value="Znf_C2H2_sf"/>
</dbReference>
<proteinExistence type="predicted"/>
<dbReference type="Gene3D" id="3.30.160.60">
    <property type="entry name" value="Classic Zinc Finger"/>
    <property type="match status" value="2"/>
</dbReference>
<sequence>MDMSQGMFEKKHNGALFGNENYQYLQWQANCQKPLGFENELGAKPLLGLNIRDFLPNTPQEAENELSKGVVGIDLPFGNQESIEKCMINGYNPKIKSYDVGYIGKDIPQNEIRLSNGREHFEGNQNSYSYNSPLTTPRSSRAPQYLDGSTPGIIIRGDNTLSAHSNHSICGSYDKTPKTMTNRDRVLVSPTVAYAQTPECYITQPPYLINDKANFRPNDFMNQPENANRYIGGDVQVSPIAYNPGAYSLPSINQQNLFRSPKNNMSYIRGHAGVEYCENPFTNTGYSPNNPTIVSKFDVQPGNFYRFSPLINPNVRFGNHQYSSSQRKRYLCSVCHKFFARPSTLATHMNSHTGEKPYHCTSEGCGKSFSVMSNLRRHQKIHERQKSNPISDSPFDLEFKSSSDEKSVDFFSTMGTQSSQDHSTTGTDTTIINSASESFPSNVSFSETTKVQGFV</sequence>
<dbReference type="GO" id="GO:0005667">
    <property type="term" value="C:transcription regulator complex"/>
    <property type="evidence" value="ECO:0007669"/>
    <property type="project" value="TreeGrafter"/>
</dbReference>
<keyword evidence="2" id="KW-0677">Repeat</keyword>
<comment type="caution">
    <text evidence="8">The sequence shown here is derived from an EMBL/GenBank/DDBJ whole genome shotgun (WGS) entry which is preliminary data.</text>
</comment>
<dbReference type="AlphaFoldDB" id="A0A1R1PJQ2"/>
<protein>
    <submittedName>
        <fullName evidence="8">Zinc finger protein</fullName>
    </submittedName>
</protein>
<feature type="region of interest" description="Disordered" evidence="6">
    <location>
        <begin position="120"/>
        <end position="146"/>
    </location>
</feature>
<dbReference type="Pfam" id="PF00096">
    <property type="entry name" value="zf-C2H2"/>
    <property type="match status" value="2"/>
</dbReference>
<reference evidence="9" key="1">
    <citation type="submission" date="2017-01" db="EMBL/GenBank/DDBJ databases">
        <authorList>
            <person name="Wang Y."/>
            <person name="White M."/>
            <person name="Kvist S."/>
            <person name="Moncalvo J.-M."/>
        </authorList>
    </citation>
    <scope>NUCLEOTIDE SEQUENCE [LARGE SCALE GENOMIC DNA]</scope>
    <source>
        <strain evidence="9">COL-18-3</strain>
    </source>
</reference>